<accession>A0ACC1H701</accession>
<organism evidence="1 2">
    <name type="scientific">Spiromyces aspiralis</name>
    <dbReference type="NCBI Taxonomy" id="68401"/>
    <lineage>
        <taxon>Eukaryota</taxon>
        <taxon>Fungi</taxon>
        <taxon>Fungi incertae sedis</taxon>
        <taxon>Zoopagomycota</taxon>
        <taxon>Kickxellomycotina</taxon>
        <taxon>Kickxellomycetes</taxon>
        <taxon>Kickxellales</taxon>
        <taxon>Kickxellaceae</taxon>
        <taxon>Spiromyces</taxon>
    </lineage>
</organism>
<feature type="non-terminal residue" evidence="1">
    <location>
        <position position="153"/>
    </location>
</feature>
<reference evidence="1" key="1">
    <citation type="submission" date="2022-06" db="EMBL/GenBank/DDBJ databases">
        <title>Phylogenomic reconstructions and comparative analyses of Kickxellomycotina fungi.</title>
        <authorList>
            <person name="Reynolds N.K."/>
            <person name="Stajich J.E."/>
            <person name="Barry K."/>
            <person name="Grigoriev I.V."/>
            <person name="Crous P."/>
            <person name="Smith M.E."/>
        </authorList>
    </citation>
    <scope>NUCLEOTIDE SEQUENCE</scope>
    <source>
        <strain evidence="1">RSA 2271</strain>
    </source>
</reference>
<dbReference type="Proteomes" id="UP001145114">
    <property type="component" value="Unassembled WGS sequence"/>
</dbReference>
<protein>
    <submittedName>
        <fullName evidence="1">Uncharacterized protein</fullName>
    </submittedName>
</protein>
<gene>
    <name evidence="1" type="ORF">EV182_008046</name>
</gene>
<name>A0ACC1H701_9FUNG</name>
<proteinExistence type="predicted"/>
<sequence>MALVFTCVTIYYIRESRRRVFLECNRLLNPHLAVASLSVMITFFMGLLVRVLVGPTSAFTVLPDGKLGVNLGGKFNLSDTCTYDTYGRFENGIPICHAIQYRADLIVANLAYWAWISLFNIWLLAHHASQVARRQRQNRAMDTLDSSSSSESP</sequence>
<keyword evidence="2" id="KW-1185">Reference proteome</keyword>
<evidence type="ECO:0000313" key="1">
    <source>
        <dbReference type="EMBL" id="KAJ1670717.1"/>
    </source>
</evidence>
<comment type="caution">
    <text evidence="1">The sequence shown here is derived from an EMBL/GenBank/DDBJ whole genome shotgun (WGS) entry which is preliminary data.</text>
</comment>
<evidence type="ECO:0000313" key="2">
    <source>
        <dbReference type="Proteomes" id="UP001145114"/>
    </source>
</evidence>
<dbReference type="EMBL" id="JAMZIH010009115">
    <property type="protein sequence ID" value="KAJ1670717.1"/>
    <property type="molecule type" value="Genomic_DNA"/>
</dbReference>